<dbReference type="Proteomes" id="UP000675047">
    <property type="component" value="Unassembled WGS sequence"/>
</dbReference>
<accession>A0A940XFK8</accession>
<dbReference type="AlphaFoldDB" id="A0A940XFK8"/>
<comment type="caution">
    <text evidence="2">The sequence shown here is derived from an EMBL/GenBank/DDBJ whole genome shotgun (WGS) entry which is preliminary data.</text>
</comment>
<reference evidence="2 3" key="1">
    <citation type="submission" date="2021-03" db="EMBL/GenBank/DDBJ databases">
        <title>Flavobacterium Flabelliformis Sp. Nov. And Flavobacterium Geliluteum Sp. Nov., Two Novel Multidrug Resistant Psychrophilic Species Isolated From Antarctica.</title>
        <authorList>
            <person name="Kralova S."/>
            <person name="Busse H.J."/>
            <person name="Bezdicek M."/>
            <person name="Nykrynova M."/>
            <person name="Kroupova E."/>
            <person name="Krsek D."/>
            <person name="Sedlacek I."/>
        </authorList>
    </citation>
    <scope>NUCLEOTIDE SEQUENCE [LARGE SCALE GENOMIC DNA]</scope>
    <source>
        <strain evidence="2 3">P7388</strain>
    </source>
</reference>
<keyword evidence="1" id="KW-0732">Signal</keyword>
<dbReference type="EMBL" id="JAGFBV010000018">
    <property type="protein sequence ID" value="MBP4138830.1"/>
    <property type="molecule type" value="Genomic_DNA"/>
</dbReference>
<keyword evidence="3" id="KW-1185">Reference proteome</keyword>
<evidence type="ECO:0000313" key="2">
    <source>
        <dbReference type="EMBL" id="MBP4138830.1"/>
    </source>
</evidence>
<sequence>MKKNFIFLILLSIFSNAYSLESATKKSNTIIDTWVWEKSIGSANNPYVSTPKSIGYNKKITFTSDGRVITFKNNVEIRNSTYELKKGISAIDSLEHDLISFEGTTYVIENLDNEHLTIVINATDGAKSIYKR</sequence>
<evidence type="ECO:0000256" key="1">
    <source>
        <dbReference type="SAM" id="SignalP"/>
    </source>
</evidence>
<feature type="signal peptide" evidence="1">
    <location>
        <begin position="1"/>
        <end position="17"/>
    </location>
</feature>
<evidence type="ECO:0008006" key="4">
    <source>
        <dbReference type="Google" id="ProtNLM"/>
    </source>
</evidence>
<name>A0A940XFK8_9FLAO</name>
<evidence type="ECO:0000313" key="3">
    <source>
        <dbReference type="Proteomes" id="UP000675047"/>
    </source>
</evidence>
<organism evidence="2 3">
    <name type="scientific">Flavobacterium geliluteum</name>
    <dbReference type="NCBI Taxonomy" id="2816120"/>
    <lineage>
        <taxon>Bacteria</taxon>
        <taxon>Pseudomonadati</taxon>
        <taxon>Bacteroidota</taxon>
        <taxon>Flavobacteriia</taxon>
        <taxon>Flavobacteriales</taxon>
        <taxon>Flavobacteriaceae</taxon>
        <taxon>Flavobacterium</taxon>
    </lineage>
</organism>
<dbReference type="RefSeq" id="WP_210666818.1">
    <property type="nucleotide sequence ID" value="NZ_JAGFBV010000018.1"/>
</dbReference>
<proteinExistence type="predicted"/>
<feature type="chain" id="PRO_5037741501" description="Lipocalin-like domain-containing protein" evidence="1">
    <location>
        <begin position="18"/>
        <end position="132"/>
    </location>
</feature>
<gene>
    <name evidence="2" type="ORF">J3495_12130</name>
</gene>
<protein>
    <recommendedName>
        <fullName evidence="4">Lipocalin-like domain-containing protein</fullName>
    </recommendedName>
</protein>